<gene>
    <name evidence="3" type="ORF">Uis4E_2248</name>
</gene>
<dbReference type="AlphaFoldDB" id="A0A2N5IVF6"/>
<dbReference type="InterPro" id="IPR027065">
    <property type="entry name" value="Lon_Prtase"/>
</dbReference>
<accession>A0A2N5IVF6</accession>
<name>A0A2N5IVF6_9BIFI</name>
<dbReference type="Gene3D" id="3.30.230.10">
    <property type="match status" value="1"/>
</dbReference>
<comment type="caution">
    <text evidence="3">The sequence shown here is derived from an EMBL/GenBank/DDBJ whole genome shotgun (WGS) entry which is preliminary data.</text>
</comment>
<evidence type="ECO:0000256" key="1">
    <source>
        <dbReference type="PROSITE-ProRule" id="PRU01122"/>
    </source>
</evidence>
<dbReference type="PANTHER" id="PTHR10046">
    <property type="entry name" value="ATP DEPENDENT LON PROTEASE FAMILY MEMBER"/>
    <property type="match status" value="1"/>
</dbReference>
<dbReference type="InterPro" id="IPR014721">
    <property type="entry name" value="Ribsml_uS5_D2-typ_fold_subgr"/>
</dbReference>
<keyword evidence="1" id="KW-0720">Serine protease</keyword>
<dbReference type="InterPro" id="IPR020568">
    <property type="entry name" value="Ribosomal_Su5_D2-typ_SF"/>
</dbReference>
<dbReference type="EC" id="3.4.21.53" evidence="1"/>
<dbReference type="Proteomes" id="UP000235034">
    <property type="component" value="Unassembled WGS sequence"/>
</dbReference>
<dbReference type="EMBL" id="NMWT01000041">
    <property type="protein sequence ID" value="PLS25951.1"/>
    <property type="molecule type" value="Genomic_DNA"/>
</dbReference>
<reference evidence="3 4" key="1">
    <citation type="submission" date="2017-07" db="EMBL/GenBank/DDBJ databases">
        <title>Bifidobacterium novel species.</title>
        <authorList>
            <person name="Lugli G.A."/>
            <person name="Milani C."/>
            <person name="Duranti S."/>
            <person name="Mangifesta M."/>
        </authorList>
    </citation>
    <scope>NUCLEOTIDE SEQUENCE [LARGE SCALE GENOMIC DNA]</scope>
    <source>
        <strain evidence="3 4">77</strain>
    </source>
</reference>
<sequence length="306" mass="32442">MRDMSFLSNLLSYYGLTGHVEPDGTMHETRFGRLLRYVRTRSPRWFAGTAAVALGVVTLCLPSAYSTEWPGPTRDVLGTVDAGEGDGTSPMIGVTGVATHKDSGRLLLVTISANGVPGYPLTNAEVVWSWLDPQRVVTPREAVVPAGQSTDEYQKETKREMTSSQDNAVKAARRFLKAKGVDVSGMKVSMHVDGIGGPSAGMMYTLGLIDKITPEHETGGRTIAGTGTVDAKGKVGAIGGVRLKMIAAKRDGAEWFLAPKSNCDEVVGHVPDGLRDVSVSTIDEAYAALVAIGEGRGESLPHCVAQ</sequence>
<feature type="domain" description="Lon proteolytic" evidence="2">
    <location>
        <begin position="195"/>
        <end position="292"/>
    </location>
</feature>
<comment type="catalytic activity">
    <reaction evidence="1">
        <text>Hydrolysis of proteins in presence of ATP.</text>
        <dbReference type="EC" id="3.4.21.53"/>
    </reaction>
</comment>
<dbReference type="PROSITE" id="PS51786">
    <property type="entry name" value="LON_PROTEOLYTIC"/>
    <property type="match status" value="1"/>
</dbReference>
<protein>
    <recommendedName>
        <fullName evidence="1">endopeptidase La</fullName>
        <ecNumber evidence="1">3.4.21.53</ecNumber>
    </recommendedName>
</protein>
<evidence type="ECO:0000259" key="2">
    <source>
        <dbReference type="PROSITE" id="PS51786"/>
    </source>
</evidence>
<evidence type="ECO:0000313" key="3">
    <source>
        <dbReference type="EMBL" id="PLS25951.1"/>
    </source>
</evidence>
<dbReference type="GO" id="GO:0006508">
    <property type="term" value="P:proteolysis"/>
    <property type="evidence" value="ECO:0007669"/>
    <property type="project" value="UniProtKB-KW"/>
</dbReference>
<dbReference type="GO" id="GO:0004252">
    <property type="term" value="F:serine-type endopeptidase activity"/>
    <property type="evidence" value="ECO:0007669"/>
    <property type="project" value="UniProtKB-UniRule"/>
</dbReference>
<proteinExistence type="inferred from homology"/>
<dbReference type="GO" id="GO:0005524">
    <property type="term" value="F:ATP binding"/>
    <property type="evidence" value="ECO:0007669"/>
    <property type="project" value="InterPro"/>
</dbReference>
<dbReference type="SUPFAM" id="SSF54211">
    <property type="entry name" value="Ribosomal protein S5 domain 2-like"/>
    <property type="match status" value="1"/>
</dbReference>
<feature type="active site" evidence="1">
    <location>
        <position position="244"/>
    </location>
</feature>
<feature type="active site" evidence="1">
    <location>
        <position position="199"/>
    </location>
</feature>
<keyword evidence="4" id="KW-1185">Reference proteome</keyword>
<comment type="similarity">
    <text evidence="1">Belongs to the peptidase S16 family.</text>
</comment>
<dbReference type="GO" id="GO:0030163">
    <property type="term" value="P:protein catabolic process"/>
    <property type="evidence" value="ECO:0007669"/>
    <property type="project" value="InterPro"/>
</dbReference>
<keyword evidence="1" id="KW-0378">Hydrolase</keyword>
<organism evidence="3 4">
    <name type="scientific">Bifidobacterium parmae</name>
    <dbReference type="NCBI Taxonomy" id="361854"/>
    <lineage>
        <taxon>Bacteria</taxon>
        <taxon>Bacillati</taxon>
        <taxon>Actinomycetota</taxon>
        <taxon>Actinomycetes</taxon>
        <taxon>Bifidobacteriales</taxon>
        <taxon>Bifidobacteriaceae</taxon>
        <taxon>Bifidobacterium</taxon>
    </lineage>
</organism>
<dbReference type="InterPro" id="IPR008269">
    <property type="entry name" value="Lon_proteolytic"/>
</dbReference>
<evidence type="ECO:0000313" key="4">
    <source>
        <dbReference type="Proteomes" id="UP000235034"/>
    </source>
</evidence>
<dbReference type="Pfam" id="PF05362">
    <property type="entry name" value="Lon_C"/>
    <property type="match status" value="1"/>
</dbReference>
<keyword evidence="1" id="KW-0645">Protease</keyword>
<dbReference type="GO" id="GO:0004176">
    <property type="term" value="F:ATP-dependent peptidase activity"/>
    <property type="evidence" value="ECO:0007669"/>
    <property type="project" value="UniProtKB-UniRule"/>
</dbReference>